<evidence type="ECO:0000256" key="2">
    <source>
        <dbReference type="ARBA" id="ARBA00009477"/>
    </source>
</evidence>
<evidence type="ECO:0000313" key="13">
    <source>
        <dbReference type="Proteomes" id="UP000565745"/>
    </source>
</evidence>
<sequence>MTFINPNSLDAQMGRQMRGPSAVIWLCGATLLLFLIWATFAWVDEIVRAEGSMISSSRPQIIQNLEGGILAELEVGEGDIVEKGTVLARLHGTQFQSSVDDLRDQISAFEIRRLRLEAELAGQFDFAVPNEWAGRTPSIVESERALLLARQSDFVSRSDGAMRVLTEAKRERDLMNDLLERNIVSLIEATRARKAYADARIRHDEITTQTELDRAQEYSDVLKELSTLRQNLKASTDQLNRTVLTSPMRGIVNNLSVTTIGGVVRPGEEILQIIPLDEELFVEARVQPEDIAGLRPGQDATVKLSAYDYTIYGTLKGKVVLISADTYKDKNARDPDGNPHYKVTLQVDTEHLTARQASLQIRPGMQASVELHTGAKTVLQYLLKPLYKSKEAFREP</sequence>
<evidence type="ECO:0000256" key="5">
    <source>
        <dbReference type="ARBA" id="ARBA00022519"/>
    </source>
</evidence>
<keyword evidence="6 9" id="KW-0812">Transmembrane</keyword>
<evidence type="ECO:0000256" key="1">
    <source>
        <dbReference type="ARBA" id="ARBA00004377"/>
    </source>
</evidence>
<dbReference type="Pfam" id="PF26002">
    <property type="entry name" value="Beta-barrel_AprE"/>
    <property type="match status" value="1"/>
</dbReference>
<evidence type="ECO:0000256" key="7">
    <source>
        <dbReference type="ARBA" id="ARBA00022989"/>
    </source>
</evidence>
<name>A0A7W6MA97_9RHOB</name>
<accession>A0A7W6MA97</accession>
<evidence type="ECO:0000256" key="10">
    <source>
        <dbReference type="SAM" id="Coils"/>
    </source>
</evidence>
<organism evidence="12 13">
    <name type="scientific">Sulfitobacter noctilucicola</name>
    <dbReference type="NCBI Taxonomy" id="1342301"/>
    <lineage>
        <taxon>Bacteria</taxon>
        <taxon>Pseudomonadati</taxon>
        <taxon>Pseudomonadota</taxon>
        <taxon>Alphaproteobacteria</taxon>
        <taxon>Rhodobacterales</taxon>
        <taxon>Roseobacteraceae</taxon>
        <taxon>Sulfitobacter</taxon>
    </lineage>
</organism>
<evidence type="ECO:0000256" key="6">
    <source>
        <dbReference type="ARBA" id="ARBA00022692"/>
    </source>
</evidence>
<gene>
    <name evidence="12" type="ORF">GGR93_002315</name>
</gene>
<comment type="subcellular location">
    <subcellularLocation>
        <location evidence="1 9">Cell inner membrane</location>
        <topology evidence="1 9">Single-pass membrane protein</topology>
    </subcellularLocation>
</comment>
<dbReference type="GO" id="GO:0009306">
    <property type="term" value="P:protein secretion"/>
    <property type="evidence" value="ECO:0007669"/>
    <property type="project" value="InterPro"/>
</dbReference>
<protein>
    <recommendedName>
        <fullName evidence="9">Membrane fusion protein (MFP) family protein</fullName>
    </recommendedName>
</protein>
<feature type="domain" description="AprE-like beta-barrel" evidence="11">
    <location>
        <begin position="280"/>
        <end position="374"/>
    </location>
</feature>
<reference evidence="12 13" key="1">
    <citation type="submission" date="2020-08" db="EMBL/GenBank/DDBJ databases">
        <title>Genomic Encyclopedia of Type Strains, Phase IV (KMG-IV): sequencing the most valuable type-strain genomes for metagenomic binning, comparative biology and taxonomic classification.</title>
        <authorList>
            <person name="Goeker M."/>
        </authorList>
    </citation>
    <scope>NUCLEOTIDE SEQUENCE [LARGE SCALE GENOMIC DNA]</scope>
    <source>
        <strain evidence="12 13">DSM 101015</strain>
    </source>
</reference>
<feature type="coiled-coil region" evidence="10">
    <location>
        <begin position="215"/>
        <end position="242"/>
    </location>
</feature>
<keyword evidence="5 9" id="KW-0997">Cell inner membrane</keyword>
<keyword evidence="4 9" id="KW-1003">Cell membrane</keyword>
<dbReference type="NCBIfam" id="TIGR01843">
    <property type="entry name" value="type_I_hlyD"/>
    <property type="match status" value="1"/>
</dbReference>
<dbReference type="InterPro" id="IPR050739">
    <property type="entry name" value="MFP"/>
</dbReference>
<evidence type="ECO:0000313" key="12">
    <source>
        <dbReference type="EMBL" id="MBB4174542.1"/>
    </source>
</evidence>
<proteinExistence type="inferred from homology"/>
<dbReference type="PANTHER" id="PTHR30386">
    <property type="entry name" value="MEMBRANE FUSION SUBUNIT OF EMRAB-TOLC MULTIDRUG EFFLUX PUMP"/>
    <property type="match status" value="1"/>
</dbReference>
<dbReference type="InterPro" id="IPR058982">
    <property type="entry name" value="Beta-barrel_AprE"/>
</dbReference>
<keyword evidence="3 9" id="KW-0813">Transport</keyword>
<evidence type="ECO:0000256" key="8">
    <source>
        <dbReference type="ARBA" id="ARBA00023136"/>
    </source>
</evidence>
<dbReference type="AlphaFoldDB" id="A0A7W6MA97"/>
<evidence type="ECO:0000256" key="9">
    <source>
        <dbReference type="RuleBase" id="RU365093"/>
    </source>
</evidence>
<keyword evidence="13" id="KW-1185">Reference proteome</keyword>
<dbReference type="PRINTS" id="PR01490">
    <property type="entry name" value="RTXTOXIND"/>
</dbReference>
<keyword evidence="8 9" id="KW-0472">Membrane</keyword>
<dbReference type="PANTHER" id="PTHR30386:SF26">
    <property type="entry name" value="TRANSPORT PROTEIN COMB"/>
    <property type="match status" value="1"/>
</dbReference>
<dbReference type="PROSITE" id="PS00543">
    <property type="entry name" value="HLYD_FAMILY"/>
    <property type="match status" value="1"/>
</dbReference>
<keyword evidence="7 9" id="KW-1133">Transmembrane helix</keyword>
<evidence type="ECO:0000256" key="3">
    <source>
        <dbReference type="ARBA" id="ARBA00022448"/>
    </source>
</evidence>
<dbReference type="InterPro" id="IPR006144">
    <property type="entry name" value="Secretion_HlyD_CS"/>
</dbReference>
<keyword evidence="10" id="KW-0175">Coiled coil</keyword>
<dbReference type="InterPro" id="IPR010129">
    <property type="entry name" value="T1SS_HlyD"/>
</dbReference>
<dbReference type="Gene3D" id="2.40.30.170">
    <property type="match status" value="1"/>
</dbReference>
<dbReference type="RefSeq" id="WP_025056659.1">
    <property type="nucleotide sequence ID" value="NZ_JACIFU010000002.1"/>
</dbReference>
<dbReference type="GO" id="GO:0005886">
    <property type="term" value="C:plasma membrane"/>
    <property type="evidence" value="ECO:0007669"/>
    <property type="project" value="UniProtKB-SubCell"/>
</dbReference>
<evidence type="ECO:0000259" key="11">
    <source>
        <dbReference type="Pfam" id="PF26002"/>
    </source>
</evidence>
<dbReference type="Proteomes" id="UP000565745">
    <property type="component" value="Unassembled WGS sequence"/>
</dbReference>
<feature type="transmembrane region" description="Helical" evidence="9">
    <location>
        <begin position="22"/>
        <end position="43"/>
    </location>
</feature>
<dbReference type="EMBL" id="JACIFU010000002">
    <property type="protein sequence ID" value="MBB4174542.1"/>
    <property type="molecule type" value="Genomic_DNA"/>
</dbReference>
<dbReference type="OrthoDB" id="9810980at2"/>
<evidence type="ECO:0000256" key="4">
    <source>
        <dbReference type="ARBA" id="ARBA00022475"/>
    </source>
</evidence>
<comment type="caution">
    <text evidence="12">The sequence shown here is derived from an EMBL/GenBank/DDBJ whole genome shotgun (WGS) entry which is preliminary data.</text>
</comment>
<comment type="similarity">
    <text evidence="2 9">Belongs to the membrane fusion protein (MFP) (TC 8.A.1) family.</text>
</comment>